<name>A0ABS6XQT9_9FLAO</name>
<evidence type="ECO:0000313" key="2">
    <source>
        <dbReference type="Proteomes" id="UP000812031"/>
    </source>
</evidence>
<organism evidence="1 2">
    <name type="scientific">Flavobacterium taihuense</name>
    <dbReference type="NCBI Taxonomy" id="2857508"/>
    <lineage>
        <taxon>Bacteria</taxon>
        <taxon>Pseudomonadati</taxon>
        <taxon>Bacteroidota</taxon>
        <taxon>Flavobacteriia</taxon>
        <taxon>Flavobacteriales</taxon>
        <taxon>Flavobacteriaceae</taxon>
        <taxon>Flavobacterium</taxon>
    </lineage>
</organism>
<dbReference type="Proteomes" id="UP000812031">
    <property type="component" value="Unassembled WGS sequence"/>
</dbReference>
<dbReference type="RefSeq" id="WP_219315590.1">
    <property type="nucleotide sequence ID" value="NZ_JAHWYN010000001.1"/>
</dbReference>
<accession>A0ABS6XQT9</accession>
<reference evidence="1 2" key="1">
    <citation type="submission" date="2021-07" db="EMBL/GenBank/DDBJ databases">
        <title>Flavobacterium sp. nov. isolated from sediment on the Taihu Lake.</title>
        <authorList>
            <person name="Qu J.-H."/>
        </authorList>
    </citation>
    <scope>NUCLEOTIDE SEQUENCE [LARGE SCALE GENOMIC DNA]</scope>
    <source>
        <strain evidence="1 2">NAS39</strain>
    </source>
</reference>
<proteinExistence type="predicted"/>
<keyword evidence="2" id="KW-1185">Reference proteome</keyword>
<evidence type="ECO:0000313" key="1">
    <source>
        <dbReference type="EMBL" id="MBW4359045.1"/>
    </source>
</evidence>
<dbReference type="EMBL" id="JAHWYN010000001">
    <property type="protein sequence ID" value="MBW4359045.1"/>
    <property type="molecule type" value="Genomic_DNA"/>
</dbReference>
<protein>
    <submittedName>
        <fullName evidence="1">Uncharacterized protein</fullName>
    </submittedName>
</protein>
<sequence>MATKQEIITAIDGKIIAKGNITAVDTNKILKDILEFSDKPVTPTPINGFDFGNVDKPLETEQLASIKVNFTGIENLTCSLYLCVESRLQKPINPDQNNNNPEWLFVPLKAEEYKVLQPFLPNINDKQMYLTFLVPFLKAEDAVISTAPVAGEIKNMIETRATSNRSDFPMMIIGIGLLIDRQKQKGIHLILPEPGHISTSMALSYKPNHFDFELFQKETQASIESILNNIIEKNEIIVN</sequence>
<comment type="caution">
    <text evidence="1">The sequence shown here is derived from an EMBL/GenBank/DDBJ whole genome shotgun (WGS) entry which is preliminary data.</text>
</comment>
<gene>
    <name evidence="1" type="ORF">KZH69_00960</name>
</gene>